<proteinExistence type="inferred from homology"/>
<accession>A0ABS1Z2E7</accession>
<reference evidence="10 11" key="1">
    <citation type="submission" date="2021-01" db="EMBL/GenBank/DDBJ databases">
        <title>Complete genome sequence of Pantoea eucrina OB49, a heavy metal tolerant bacterium with PGPR potential isolated from wheat in Algeria.</title>
        <authorList>
            <person name="Lekired A."/>
            <person name="Ouzari I.H."/>
        </authorList>
    </citation>
    <scope>NUCLEOTIDE SEQUENCE [LARGE SCALE GENOMIC DNA]</scope>
    <source>
        <strain evidence="10 11">OB49</strain>
    </source>
</reference>
<evidence type="ECO:0000259" key="8">
    <source>
        <dbReference type="Pfam" id="PF22454"/>
    </source>
</evidence>
<feature type="domain" description="Peptidase M16 N-terminal" evidence="7">
    <location>
        <begin position="17"/>
        <end position="144"/>
    </location>
</feature>
<evidence type="ECO:0000256" key="5">
    <source>
        <dbReference type="ARBA" id="ARBA00022833"/>
    </source>
</evidence>
<evidence type="ECO:0000313" key="11">
    <source>
        <dbReference type="Proteomes" id="UP000809137"/>
    </source>
</evidence>
<feature type="domain" description="Coenzyme PQQ synthesis protein F-like C-terminal lobe" evidence="9">
    <location>
        <begin position="635"/>
        <end position="717"/>
    </location>
</feature>
<dbReference type="EMBL" id="JAFCXS010000001">
    <property type="protein sequence ID" value="MBM0746193.1"/>
    <property type="molecule type" value="Genomic_DNA"/>
</dbReference>
<keyword evidence="5" id="KW-0862">Zinc</keyword>
<dbReference type="InterPro" id="IPR054734">
    <property type="entry name" value="PqqF-like_C_4"/>
</dbReference>
<evidence type="ECO:0000256" key="3">
    <source>
        <dbReference type="ARBA" id="ARBA00022723"/>
    </source>
</evidence>
<evidence type="ECO:0000256" key="2">
    <source>
        <dbReference type="ARBA" id="ARBA00022670"/>
    </source>
</evidence>
<organism evidence="10 11">
    <name type="scientific">Pantoea eucrina</name>
    <dbReference type="NCBI Taxonomy" id="472693"/>
    <lineage>
        <taxon>Bacteria</taxon>
        <taxon>Pseudomonadati</taxon>
        <taxon>Pseudomonadota</taxon>
        <taxon>Gammaproteobacteria</taxon>
        <taxon>Enterobacterales</taxon>
        <taxon>Erwiniaceae</taxon>
        <taxon>Pantoea</taxon>
    </lineage>
</organism>
<evidence type="ECO:0000259" key="9">
    <source>
        <dbReference type="Pfam" id="PF22456"/>
    </source>
</evidence>
<dbReference type="SUPFAM" id="SSF63411">
    <property type="entry name" value="LuxS/MPP-like metallohydrolase"/>
    <property type="match status" value="2"/>
</dbReference>
<sequence>MMQRTLTLASGLRCHLYHQPDAREAAALVQVGAGSLHEPDRWPGLAHLLEHLLFCDSARFSGSQRLMPWVQQQGGEVNATTQLSRSAWFFQLPAAALEGGVTRLADMLIAPNLAPDAIRQECAVIDAEYQLLQSHSETLSEAALLHALGGRFRRFRAGSRAAFGDNVTELQRALRHFHQTRFTANSLELWLSGPQSLDELATLAAAFDRLPGGEVPALPVVPRQPGSHALAQLELPGENAFWLTLLTPFDRTLSDSVTLLRSYWLDEAEGGLLHQLRSEGACDTLQVSWLWQDTRHALLALRFSAAKISPAQTRRIEQRVWQHLQAVQHNTQRQHQHYLQLAQRDFRAETPLRQLRLRAAAEAPAADLPPDLVLAIRQLTQAGRLRLLTRQPLSDALTCITQGFTLRCSSSVLCGDLPAAVRWQFPPRALQAAAAGFCGSAAALPQALPVEPAETLLLRPACYQPLADHAGVACQRRLRPLLAELRHLGGRGVWQQQQGIWQLLLDIPADAAVAWQLLPAITAQLSAADEAGDPPEPATIVIRQLLQTLPFQLLYPAAVRGWQAAWCGHDRHLNHCAAQSLASLRQQIAPSSPPPLRRGITPVACQGRDQALLLFIPLTTPDDISLAALQALGLFLAPRFFQRLRVDQQIGYVVTARYERCADVDGLLFALQSPDIDWVRLLAHCRRFLLDMKTALSECDAEMLHAWQQTLRERCQPYANRQVAQDLLRREAGGAILTPEAVSALTLPRMQQLFRRLVRQRRRWRLLINRH</sequence>
<evidence type="ECO:0000259" key="7">
    <source>
        <dbReference type="Pfam" id="PF00675"/>
    </source>
</evidence>
<dbReference type="Pfam" id="PF00675">
    <property type="entry name" value="Peptidase_M16"/>
    <property type="match status" value="1"/>
</dbReference>
<protein>
    <submittedName>
        <fullName evidence="10">Pyrroloquinoline quinone biosynthesis protein PqqF</fullName>
        <ecNumber evidence="10">3.4.24.-</ecNumber>
    </submittedName>
</protein>
<gene>
    <name evidence="10" type="primary">pqqF</name>
    <name evidence="10" type="ORF">JJB79_01965</name>
</gene>
<dbReference type="PANTHER" id="PTHR43690:SF18">
    <property type="entry name" value="INSULIN-DEGRADING ENZYME-RELATED"/>
    <property type="match status" value="1"/>
</dbReference>
<dbReference type="RefSeq" id="WP_039384280.1">
    <property type="nucleotide sequence ID" value="NZ_CP083448.1"/>
</dbReference>
<keyword evidence="6" id="KW-0482">Metalloprotease</keyword>
<dbReference type="Proteomes" id="UP000809137">
    <property type="component" value="Unassembled WGS sequence"/>
</dbReference>
<keyword evidence="4 10" id="KW-0378">Hydrolase</keyword>
<comment type="caution">
    <text evidence="10">The sequence shown here is derived from an EMBL/GenBank/DDBJ whole genome shotgun (WGS) entry which is preliminary data.</text>
</comment>
<dbReference type="EC" id="3.4.24.-" evidence="10"/>
<evidence type="ECO:0000256" key="4">
    <source>
        <dbReference type="ARBA" id="ARBA00022801"/>
    </source>
</evidence>
<evidence type="ECO:0000256" key="6">
    <source>
        <dbReference type="ARBA" id="ARBA00023049"/>
    </source>
</evidence>
<dbReference type="GO" id="GO:0016787">
    <property type="term" value="F:hydrolase activity"/>
    <property type="evidence" value="ECO:0007669"/>
    <property type="project" value="UniProtKB-KW"/>
</dbReference>
<dbReference type="Pfam" id="PF22454">
    <property type="entry name" value="PQQ_syn_pqqF_N_2"/>
    <property type="match status" value="1"/>
</dbReference>
<dbReference type="InterPro" id="IPR054740">
    <property type="entry name" value="PqqF_N_2"/>
</dbReference>
<dbReference type="InterPro" id="IPR011765">
    <property type="entry name" value="Pept_M16_N"/>
</dbReference>
<dbReference type="Gene3D" id="3.30.830.10">
    <property type="entry name" value="Metalloenzyme, LuxS/M16 peptidase-like"/>
    <property type="match status" value="2"/>
</dbReference>
<dbReference type="GeneID" id="84691209"/>
<evidence type="ECO:0000313" key="10">
    <source>
        <dbReference type="EMBL" id="MBM0746193.1"/>
    </source>
</evidence>
<comment type="similarity">
    <text evidence="1">Belongs to the peptidase M16 family.</text>
</comment>
<dbReference type="PANTHER" id="PTHR43690">
    <property type="entry name" value="NARDILYSIN"/>
    <property type="match status" value="1"/>
</dbReference>
<name>A0ABS1Z2E7_9GAMM</name>
<keyword evidence="3" id="KW-0479">Metal-binding</keyword>
<feature type="domain" description="Coenzyme PQQ synthesis protein F N-terminal lobe" evidence="8">
    <location>
        <begin position="256"/>
        <end position="382"/>
    </location>
</feature>
<dbReference type="Pfam" id="PF22456">
    <property type="entry name" value="PqqF-like_C_4"/>
    <property type="match status" value="1"/>
</dbReference>
<dbReference type="InterPro" id="IPR050626">
    <property type="entry name" value="Peptidase_M16"/>
</dbReference>
<dbReference type="InterPro" id="IPR011249">
    <property type="entry name" value="Metalloenz_LuxS/M16"/>
</dbReference>
<dbReference type="NCBIfam" id="TIGR02110">
    <property type="entry name" value="PQQ_syn_pqqF"/>
    <property type="match status" value="1"/>
</dbReference>
<evidence type="ECO:0000256" key="1">
    <source>
        <dbReference type="ARBA" id="ARBA00007261"/>
    </source>
</evidence>
<keyword evidence="2" id="KW-0645">Protease</keyword>
<keyword evidence="11" id="KW-1185">Reference proteome</keyword>
<dbReference type="InterPro" id="IPR011844">
    <property type="entry name" value="PQQ_synth_PqqF"/>
</dbReference>